<dbReference type="AlphaFoldDB" id="A0A6G8PV32"/>
<comment type="similarity">
    <text evidence="10 11">Belongs to the IspF family.</text>
</comment>
<dbReference type="SUPFAM" id="SSF69765">
    <property type="entry name" value="IpsF-like"/>
    <property type="match status" value="1"/>
</dbReference>
<evidence type="ECO:0000313" key="14">
    <source>
        <dbReference type="EMBL" id="QIN78061.1"/>
    </source>
</evidence>
<dbReference type="GO" id="GO:0008685">
    <property type="term" value="F:2-C-methyl-D-erythritol 2,4-cyclodiphosphate synthase activity"/>
    <property type="evidence" value="ECO:0007669"/>
    <property type="project" value="UniProtKB-UniRule"/>
</dbReference>
<keyword evidence="9" id="KW-0511">Multifunctional enzyme</keyword>
<evidence type="ECO:0000259" key="13">
    <source>
        <dbReference type="Pfam" id="PF02542"/>
    </source>
</evidence>
<gene>
    <name evidence="10" type="primary">ispF</name>
    <name evidence="14" type="ORF">GBA65_05505</name>
</gene>
<dbReference type="NCBIfam" id="TIGR00151">
    <property type="entry name" value="ispF"/>
    <property type="match status" value="1"/>
</dbReference>
<organism evidence="14 15">
    <name type="scientific">Rubrobacter marinus</name>
    <dbReference type="NCBI Taxonomy" id="2653852"/>
    <lineage>
        <taxon>Bacteria</taxon>
        <taxon>Bacillati</taxon>
        <taxon>Actinomycetota</taxon>
        <taxon>Rubrobacteria</taxon>
        <taxon>Rubrobacterales</taxon>
        <taxon>Rubrobacteraceae</taxon>
        <taxon>Rubrobacter</taxon>
    </lineage>
</organism>
<dbReference type="EC" id="4.6.1.12" evidence="3 10"/>
<reference evidence="14 15" key="1">
    <citation type="submission" date="2019-10" db="EMBL/GenBank/DDBJ databases">
        <title>Rubrobacter sp nov SCSIO 52915 isolated from a deep-sea sediment in the South China Sea.</title>
        <authorList>
            <person name="Chen R.W."/>
        </authorList>
    </citation>
    <scope>NUCLEOTIDE SEQUENCE [LARGE SCALE GENOMIC DNA]</scope>
    <source>
        <strain evidence="14 15">SCSIO 52915</strain>
    </source>
</reference>
<dbReference type="InterPro" id="IPR020555">
    <property type="entry name" value="MECDP_synthase_CS"/>
</dbReference>
<feature type="binding site" evidence="10">
    <location>
        <begin position="243"/>
        <end position="245"/>
    </location>
    <ligand>
        <name>4-CDP-2-C-methyl-D-erythritol 2-phosphate</name>
        <dbReference type="ChEBI" id="CHEBI:57919"/>
    </ligand>
</feature>
<dbReference type="Gene3D" id="3.90.550.10">
    <property type="entry name" value="Spore Coat Polysaccharide Biosynthesis Protein SpsA, Chain A"/>
    <property type="match status" value="1"/>
</dbReference>
<evidence type="ECO:0000256" key="10">
    <source>
        <dbReference type="HAMAP-Rule" id="MF_00107"/>
    </source>
</evidence>
<feature type="domain" description="2-C-methyl-D-erythritol 2,4-cyclodiphosphate synthase" evidence="13">
    <location>
        <begin position="236"/>
        <end position="391"/>
    </location>
</feature>
<feature type="compositionally biased region" description="Basic residues" evidence="12">
    <location>
        <begin position="187"/>
        <end position="199"/>
    </location>
</feature>
<dbReference type="KEGG" id="rmar:GBA65_05505"/>
<comment type="cofactor">
    <cofactor evidence="10">
        <name>a divalent metal cation</name>
        <dbReference type="ChEBI" id="CHEBI:60240"/>
    </cofactor>
    <text evidence="10">Binds 1 divalent metal cation per subunit.</text>
</comment>
<feature type="binding site" evidence="10">
    <location>
        <position position="280"/>
    </location>
    <ligand>
        <name>a divalent metal cation</name>
        <dbReference type="ChEBI" id="CHEBI:60240"/>
    </ligand>
</feature>
<comment type="subunit">
    <text evidence="10">Homotrimer.</text>
</comment>
<feature type="binding site" evidence="10">
    <location>
        <position position="376"/>
    </location>
    <ligand>
        <name>4-CDP-2-C-methyl-D-erythritol 2-phosphate</name>
        <dbReference type="ChEBI" id="CHEBI:57919"/>
    </ligand>
</feature>
<dbReference type="GO" id="GO:0070567">
    <property type="term" value="F:cytidylyltransferase activity"/>
    <property type="evidence" value="ECO:0007669"/>
    <property type="project" value="InterPro"/>
</dbReference>
<comment type="catalytic activity">
    <reaction evidence="1 10 11">
        <text>4-CDP-2-C-methyl-D-erythritol 2-phosphate = 2-C-methyl-D-erythritol 2,4-cyclic diphosphate + CMP</text>
        <dbReference type="Rhea" id="RHEA:23864"/>
        <dbReference type="ChEBI" id="CHEBI:57919"/>
        <dbReference type="ChEBI" id="CHEBI:58483"/>
        <dbReference type="ChEBI" id="CHEBI:60377"/>
        <dbReference type="EC" id="4.6.1.12"/>
    </reaction>
</comment>
<feature type="binding site" evidence="10">
    <location>
        <begin position="272"/>
        <end position="273"/>
    </location>
    <ligand>
        <name>4-CDP-2-C-methyl-D-erythritol 2-phosphate</name>
        <dbReference type="ChEBI" id="CHEBI:57919"/>
    </ligand>
</feature>
<dbReference type="Gene3D" id="3.30.1330.50">
    <property type="entry name" value="2-C-methyl-D-erythritol 2,4-cyclodiphosphate synthase"/>
    <property type="match status" value="1"/>
</dbReference>
<dbReference type="EMBL" id="CP045121">
    <property type="protein sequence ID" value="QIN78061.1"/>
    <property type="molecule type" value="Genomic_DNA"/>
</dbReference>
<dbReference type="InterPro" id="IPR036571">
    <property type="entry name" value="MECDP_synthase_sf"/>
</dbReference>
<keyword evidence="4" id="KW-0808">Transferase</keyword>
<evidence type="ECO:0000256" key="12">
    <source>
        <dbReference type="SAM" id="MobiDB-lite"/>
    </source>
</evidence>
<evidence type="ECO:0000256" key="4">
    <source>
        <dbReference type="ARBA" id="ARBA00022679"/>
    </source>
</evidence>
<feature type="binding site" evidence="10">
    <location>
        <position position="379"/>
    </location>
    <ligand>
        <name>4-CDP-2-C-methyl-D-erythritol 2-phosphate</name>
        <dbReference type="ChEBI" id="CHEBI:57919"/>
    </ligand>
</feature>
<evidence type="ECO:0000256" key="6">
    <source>
        <dbReference type="ARBA" id="ARBA00022723"/>
    </source>
</evidence>
<comment type="pathway">
    <text evidence="2 10">Isoprenoid biosynthesis; isopentenyl diphosphate biosynthesis via DXP pathway; isopentenyl diphosphate from 1-deoxy-D-xylulose 5-phosphate: step 4/6.</text>
</comment>
<keyword evidence="5" id="KW-0548">Nucleotidyltransferase</keyword>
<protein>
    <recommendedName>
        <fullName evidence="3 10">2-C-methyl-D-erythritol 2,4-cyclodiphosphate synthase</fullName>
        <shortName evidence="10">MECDP-synthase</shortName>
        <shortName evidence="10">MECPP-synthase</shortName>
        <shortName evidence="10">MECPS</shortName>
        <ecNumber evidence="3 10">4.6.1.12</ecNumber>
    </recommendedName>
</protein>
<accession>A0A6G8PV32</accession>
<dbReference type="InterPro" id="IPR029044">
    <property type="entry name" value="Nucleotide-diphossugar_trans"/>
</dbReference>
<feature type="binding site" evidence="10">
    <location>
        <begin position="299"/>
        <end position="303"/>
    </location>
    <ligand>
        <name>4-CDP-2-C-methyl-D-erythritol 2-phosphate</name>
        <dbReference type="ChEBI" id="CHEBI:57919"/>
    </ligand>
</feature>
<feature type="site" description="Transition state stabilizer" evidence="10">
    <location>
        <position position="370"/>
    </location>
</feature>
<evidence type="ECO:0000256" key="1">
    <source>
        <dbReference type="ARBA" id="ARBA00000200"/>
    </source>
</evidence>
<evidence type="ECO:0000256" key="5">
    <source>
        <dbReference type="ARBA" id="ARBA00022695"/>
    </source>
</evidence>
<feature type="binding site" evidence="10">
    <location>
        <position position="245"/>
    </location>
    <ligand>
        <name>a divalent metal cation</name>
        <dbReference type="ChEBI" id="CHEBI:60240"/>
    </ligand>
</feature>
<dbReference type="PANTHER" id="PTHR43181">
    <property type="entry name" value="2-C-METHYL-D-ERYTHRITOL 2,4-CYCLODIPHOSPHATE SYNTHASE, CHLOROPLASTIC"/>
    <property type="match status" value="1"/>
</dbReference>
<dbReference type="InterPro" id="IPR034683">
    <property type="entry name" value="IspD/TarI"/>
</dbReference>
<feature type="binding site" evidence="10">
    <location>
        <position position="243"/>
    </location>
    <ligand>
        <name>a divalent metal cation</name>
        <dbReference type="ChEBI" id="CHEBI:60240"/>
    </ligand>
</feature>
<evidence type="ECO:0000256" key="3">
    <source>
        <dbReference type="ARBA" id="ARBA00012579"/>
    </source>
</evidence>
<evidence type="ECO:0000256" key="2">
    <source>
        <dbReference type="ARBA" id="ARBA00004709"/>
    </source>
</evidence>
<dbReference type="InterPro" id="IPR003526">
    <property type="entry name" value="MECDP_synthase"/>
</dbReference>
<keyword evidence="15" id="KW-1185">Reference proteome</keyword>
<dbReference type="GO" id="GO:0046872">
    <property type="term" value="F:metal ion binding"/>
    <property type="evidence" value="ECO:0007669"/>
    <property type="project" value="UniProtKB-KW"/>
</dbReference>
<feature type="compositionally biased region" description="Basic and acidic residues" evidence="12">
    <location>
        <begin position="200"/>
        <end position="228"/>
    </location>
</feature>
<dbReference type="GO" id="GO:0016114">
    <property type="term" value="P:terpenoid biosynthetic process"/>
    <property type="evidence" value="ECO:0007669"/>
    <property type="project" value="InterPro"/>
</dbReference>
<dbReference type="GO" id="GO:0019288">
    <property type="term" value="P:isopentenyl diphosphate biosynthetic process, methylerythritol 4-phosphate pathway"/>
    <property type="evidence" value="ECO:0007669"/>
    <property type="project" value="UniProtKB-UniRule"/>
</dbReference>
<dbReference type="Proteomes" id="UP000502706">
    <property type="component" value="Chromosome"/>
</dbReference>
<proteinExistence type="inferred from homology"/>
<dbReference type="PROSITE" id="PS01350">
    <property type="entry name" value="ISPF"/>
    <property type="match status" value="1"/>
</dbReference>
<keyword evidence="7 10" id="KW-0414">Isoprene biosynthesis</keyword>
<feature type="binding site" evidence="10">
    <location>
        <begin position="294"/>
        <end position="296"/>
    </location>
    <ligand>
        <name>4-CDP-2-C-methyl-D-erythritol 2-phosphate</name>
        <dbReference type="ChEBI" id="CHEBI:57919"/>
    </ligand>
</feature>
<dbReference type="HAMAP" id="MF_00107">
    <property type="entry name" value="IspF"/>
    <property type="match status" value="1"/>
</dbReference>
<keyword evidence="8 10" id="KW-0456">Lyase</keyword>
<evidence type="ECO:0000256" key="7">
    <source>
        <dbReference type="ARBA" id="ARBA00023229"/>
    </source>
</evidence>
<dbReference type="Pfam" id="PF02542">
    <property type="entry name" value="YgbB"/>
    <property type="match status" value="1"/>
</dbReference>
<feature type="binding site" evidence="10">
    <location>
        <begin position="369"/>
        <end position="372"/>
    </location>
    <ligand>
        <name>4-CDP-2-C-methyl-D-erythritol 2-phosphate</name>
        <dbReference type="ChEBI" id="CHEBI:57919"/>
    </ligand>
</feature>
<name>A0A6G8PV32_9ACTN</name>
<dbReference type="CDD" id="cd00554">
    <property type="entry name" value="MECDP_synthase"/>
    <property type="match status" value="1"/>
</dbReference>
<dbReference type="SUPFAM" id="SSF53448">
    <property type="entry name" value="Nucleotide-diphospho-sugar transferases"/>
    <property type="match status" value="1"/>
</dbReference>
<evidence type="ECO:0000256" key="11">
    <source>
        <dbReference type="RuleBase" id="RU004395"/>
    </source>
</evidence>
<comment type="caution">
    <text evidence="10">Lacks conserved residue(s) required for the propagation of feature annotation.</text>
</comment>
<dbReference type="Pfam" id="PF01128">
    <property type="entry name" value="IspD"/>
    <property type="match status" value="1"/>
</dbReference>
<comment type="function">
    <text evidence="10">Involved in the biosynthesis of isopentenyl diphosphate (IPP) and dimethylallyl diphosphate (DMAPP), two major building blocks of isoprenoid compounds. Catalyzes the conversion of 4-diphosphocytidyl-2-C-methyl-D-erythritol 2-phosphate (CDP-ME2P) to 2-C-methyl-D-erythritol 2,4-cyclodiphosphate (ME-CPP) with a corresponding release of cytidine 5-monophosphate (CMP).</text>
</comment>
<dbReference type="PANTHER" id="PTHR43181:SF1">
    <property type="entry name" value="2-C-METHYL-D-ERYTHRITOL 2,4-CYCLODIPHOSPHATE SYNTHASE, CHLOROPLASTIC"/>
    <property type="match status" value="1"/>
</dbReference>
<evidence type="ECO:0000313" key="15">
    <source>
        <dbReference type="Proteomes" id="UP000502706"/>
    </source>
</evidence>
<sequence length="394" mass="42366">MPVVALVLAGGAGTRMGRPKQFLDLLGLPALLYALRAFEECPEVARIYAVGDGSRVKNLSREAGFSKFAGCALPGEARSLSTKNGLGLLSHEPPETIVLVHDGSRCLLTPELVGRVVEAALSDGVDGVVPAVPVSDTIKVAEEGAVKETLDRTRLHAVQTRRPSPRGLARGVRRLGGLFARRHRRRLARRGVGRARRPRPGREDQHQAHRARRPDLRRGDPRRPERVARGGPELSFRVGLGVDVHAFSEAGTGRKLILGGVEIPYDRGLVGHSDADVLAHAVTDALLGAAGLEDIGHYFPDTDERFKDADSIRLLREVRAIVGDGWEVANVDAVVVCERPKIRDHRAAMRENLAGALGVEPALVGVRGTTSERLGFTGRGEGIAAQAVCLLESR</sequence>
<feature type="site" description="Transition state stabilizer" evidence="10">
    <location>
        <position position="272"/>
    </location>
</feature>
<dbReference type="UniPathway" id="UPA00056">
    <property type="reaction ID" value="UER00095"/>
</dbReference>
<feature type="region of interest" description="Disordered" evidence="12">
    <location>
        <begin position="187"/>
        <end position="230"/>
    </location>
</feature>
<evidence type="ECO:0000256" key="9">
    <source>
        <dbReference type="ARBA" id="ARBA00023268"/>
    </source>
</evidence>
<keyword evidence="6 10" id="KW-0479">Metal-binding</keyword>
<evidence type="ECO:0000256" key="8">
    <source>
        <dbReference type="ARBA" id="ARBA00023239"/>
    </source>
</evidence>